<dbReference type="SUPFAM" id="SSF47384">
    <property type="entry name" value="Homodimeric domain of signal transducing histidine kinase"/>
    <property type="match status" value="1"/>
</dbReference>
<dbReference type="EC" id="2.7.13.3" evidence="2"/>
<dbReference type="InterPro" id="IPR004358">
    <property type="entry name" value="Sig_transdc_His_kin-like_C"/>
</dbReference>
<dbReference type="PROSITE" id="PS50109">
    <property type="entry name" value="HIS_KIN"/>
    <property type="match status" value="1"/>
</dbReference>
<keyword evidence="5" id="KW-0472">Membrane</keyword>
<dbReference type="SMART" id="SM00388">
    <property type="entry name" value="HisKA"/>
    <property type="match status" value="1"/>
</dbReference>
<evidence type="ECO:0000256" key="1">
    <source>
        <dbReference type="ARBA" id="ARBA00000085"/>
    </source>
</evidence>
<dbReference type="InterPro" id="IPR015943">
    <property type="entry name" value="WD40/YVTN_repeat-like_dom_sf"/>
</dbReference>
<dbReference type="EMBL" id="JH594606">
    <property type="protein sequence ID" value="EHQ02958.1"/>
    <property type="molecule type" value="Genomic_DNA"/>
</dbReference>
<dbReference type="SUPFAM" id="SSF55874">
    <property type="entry name" value="ATPase domain of HSP90 chaperone/DNA topoisomerase II/histidine kinase"/>
    <property type="match status" value="1"/>
</dbReference>
<dbReference type="PANTHER" id="PTHR43065:SF42">
    <property type="entry name" value="TWO-COMPONENT SENSOR PPRA"/>
    <property type="match status" value="1"/>
</dbReference>
<evidence type="ECO:0000259" key="7">
    <source>
        <dbReference type="PROSITE" id="PS50109"/>
    </source>
</evidence>
<evidence type="ECO:0000256" key="6">
    <source>
        <dbReference type="SAM" id="SignalP"/>
    </source>
</evidence>
<reference evidence="9" key="1">
    <citation type="journal article" date="2012" name="Stand. Genomic Sci.">
        <title>Genome sequence of the Antarctic rhodopsins-containing flavobacterium Gillisia limnaea type strain (R-8282(T)).</title>
        <authorList>
            <person name="Riedel T."/>
            <person name="Held B."/>
            <person name="Nolan M."/>
            <person name="Lucas S."/>
            <person name="Lapidus A."/>
            <person name="Tice H."/>
            <person name="Del Rio T.G."/>
            <person name="Cheng J.F."/>
            <person name="Han C."/>
            <person name="Tapia R."/>
            <person name="Goodwin L.A."/>
            <person name="Pitluck S."/>
            <person name="Liolios K."/>
            <person name="Mavromatis K."/>
            <person name="Pagani I."/>
            <person name="Ivanova N."/>
            <person name="Mikhailova N."/>
            <person name="Pati A."/>
            <person name="Chen A."/>
            <person name="Palaniappan K."/>
            <person name="Land M."/>
            <person name="Rohde M."/>
            <person name="Tindall B.J."/>
            <person name="Detter J.C."/>
            <person name="Goker M."/>
            <person name="Bristow J."/>
            <person name="Eisen J.A."/>
            <person name="Markowitz V."/>
            <person name="Hugenholtz P."/>
            <person name="Kyrpides N.C."/>
            <person name="Klenk H.P."/>
            <person name="Woyke T."/>
        </authorList>
    </citation>
    <scope>NUCLEOTIDE SEQUENCE [LARGE SCALE GENOMIC DNA]</scope>
    <source>
        <strain evidence="9">DSM 15749 / LMG 21470 / R-8282</strain>
    </source>
</reference>
<dbReference type="InterPro" id="IPR005467">
    <property type="entry name" value="His_kinase_dom"/>
</dbReference>
<dbReference type="Gene3D" id="2.60.40.10">
    <property type="entry name" value="Immunoglobulins"/>
    <property type="match status" value="1"/>
</dbReference>
<keyword evidence="5" id="KW-1133">Transmembrane helix</keyword>
<dbReference type="Pfam" id="PF02518">
    <property type="entry name" value="HATPase_c"/>
    <property type="match status" value="1"/>
</dbReference>
<dbReference type="InterPro" id="IPR013783">
    <property type="entry name" value="Ig-like_fold"/>
</dbReference>
<dbReference type="InterPro" id="IPR036097">
    <property type="entry name" value="HisK_dim/P_sf"/>
</dbReference>
<dbReference type="Proteomes" id="UP000003844">
    <property type="component" value="Unassembled WGS sequence"/>
</dbReference>
<dbReference type="SUPFAM" id="SSF50998">
    <property type="entry name" value="Quinoprotein alcohol dehydrogenase-like"/>
    <property type="match status" value="1"/>
</dbReference>
<dbReference type="GO" id="GO:0000155">
    <property type="term" value="F:phosphorelay sensor kinase activity"/>
    <property type="evidence" value="ECO:0007669"/>
    <property type="project" value="InterPro"/>
</dbReference>
<dbReference type="Gene3D" id="1.10.287.130">
    <property type="match status" value="1"/>
</dbReference>
<keyword evidence="6" id="KW-0732">Signal</keyword>
<dbReference type="InterPro" id="IPR011047">
    <property type="entry name" value="Quinoprotein_ADH-like_sf"/>
</dbReference>
<organism evidence="8 9">
    <name type="scientific">Gillisia limnaea (strain DSM 15749 / LMG 21470 / R-8282)</name>
    <dbReference type="NCBI Taxonomy" id="865937"/>
    <lineage>
        <taxon>Bacteria</taxon>
        <taxon>Pseudomonadati</taxon>
        <taxon>Bacteroidota</taxon>
        <taxon>Flavobacteriia</taxon>
        <taxon>Flavobacteriales</taxon>
        <taxon>Flavobacteriaceae</taxon>
        <taxon>Gillisia</taxon>
    </lineage>
</organism>
<dbReference type="RefSeq" id="WP_006989268.1">
    <property type="nucleotide sequence ID" value="NZ_JH594606.1"/>
</dbReference>
<feature type="coiled-coil region" evidence="4">
    <location>
        <begin position="825"/>
        <end position="898"/>
    </location>
</feature>
<dbReference type="HOGENOM" id="CLU_000445_28_2_10"/>
<dbReference type="PRINTS" id="PR00344">
    <property type="entry name" value="BCTRLSENSOR"/>
</dbReference>
<dbReference type="InterPro" id="IPR036890">
    <property type="entry name" value="HATPase_C_sf"/>
</dbReference>
<keyword evidence="9" id="KW-1185">Reference proteome</keyword>
<dbReference type="InterPro" id="IPR003661">
    <property type="entry name" value="HisK_dim/P_dom"/>
</dbReference>
<evidence type="ECO:0000313" key="8">
    <source>
        <dbReference type="EMBL" id="EHQ02958.1"/>
    </source>
</evidence>
<feature type="domain" description="Histidine kinase" evidence="7">
    <location>
        <begin position="907"/>
        <end position="1146"/>
    </location>
</feature>
<comment type="catalytic activity">
    <reaction evidence="1">
        <text>ATP + protein L-histidine = ADP + protein N-phospho-L-histidine.</text>
        <dbReference type="EC" id="2.7.13.3"/>
    </reaction>
</comment>
<protein>
    <recommendedName>
        <fullName evidence="2">histidine kinase</fullName>
        <ecNumber evidence="2">2.7.13.3</ecNumber>
    </recommendedName>
</protein>
<evidence type="ECO:0000256" key="2">
    <source>
        <dbReference type="ARBA" id="ARBA00012438"/>
    </source>
</evidence>
<dbReference type="eggNOG" id="COG4191">
    <property type="taxonomic scope" value="Bacteria"/>
</dbReference>
<evidence type="ECO:0000313" key="9">
    <source>
        <dbReference type="Proteomes" id="UP000003844"/>
    </source>
</evidence>
<accession>H2BW41</accession>
<keyword evidence="8" id="KW-0808">Transferase</keyword>
<evidence type="ECO:0000256" key="4">
    <source>
        <dbReference type="SAM" id="Coils"/>
    </source>
</evidence>
<dbReference type="CDD" id="cd00082">
    <property type="entry name" value="HisKA"/>
    <property type="match status" value="1"/>
</dbReference>
<dbReference type="Gene3D" id="2.130.10.10">
    <property type="entry name" value="YVTN repeat-like/Quinoprotein amine dehydrogenase"/>
    <property type="match status" value="4"/>
</dbReference>
<dbReference type="PANTHER" id="PTHR43065">
    <property type="entry name" value="SENSOR HISTIDINE KINASE"/>
    <property type="match status" value="1"/>
</dbReference>
<keyword evidence="4" id="KW-0175">Coiled coil</keyword>
<dbReference type="InterPro" id="IPR003594">
    <property type="entry name" value="HATPase_dom"/>
</dbReference>
<dbReference type="OrthoDB" id="9809670at2"/>
<feature type="chain" id="PRO_5003560426" description="histidine kinase" evidence="6">
    <location>
        <begin position="22"/>
        <end position="1156"/>
    </location>
</feature>
<dbReference type="Gene3D" id="3.30.565.10">
    <property type="entry name" value="Histidine kinase-like ATPase, C-terminal domain"/>
    <property type="match status" value="1"/>
</dbReference>
<keyword evidence="8" id="KW-0418">Kinase</keyword>
<keyword evidence="5" id="KW-0812">Transmembrane</keyword>
<proteinExistence type="predicted"/>
<dbReference type="AlphaFoldDB" id="H2BW41"/>
<keyword evidence="3" id="KW-0597">Phosphoprotein</keyword>
<feature type="transmembrane region" description="Helical" evidence="5">
    <location>
        <begin position="798"/>
        <end position="819"/>
    </location>
</feature>
<dbReference type="SUPFAM" id="SSF63829">
    <property type="entry name" value="Calcium-dependent phosphotriesterase"/>
    <property type="match status" value="2"/>
</dbReference>
<name>H2BW41_GILLR</name>
<dbReference type="SMART" id="SM00387">
    <property type="entry name" value="HATPase_c"/>
    <property type="match status" value="1"/>
</dbReference>
<dbReference type="STRING" id="865937.Gilli_2331"/>
<evidence type="ECO:0000256" key="5">
    <source>
        <dbReference type="SAM" id="Phobius"/>
    </source>
</evidence>
<feature type="signal peptide" evidence="6">
    <location>
        <begin position="1"/>
        <end position="21"/>
    </location>
</feature>
<evidence type="ECO:0000256" key="3">
    <source>
        <dbReference type="ARBA" id="ARBA00022553"/>
    </source>
</evidence>
<sequence length="1156" mass="128381">MSWKVFLPIVFILCMWPKAGAQELPLTHFTSDSEVNALPSALVTHIFQDSQGYIWFSVFTSGLVRYDGSKMELYDQKNGLRDLGVWQMVEDGNGHLWSSSSAGLVVSKKPLKEYKNGKKIEFTSLFNGIHLTREAVFRNQQLTVDAAGRVLIGTADKGIIRYHIDKAGQITADTLSTTITGLKELAVTSLVAGEDGGIYAGLDGGLLVKYHNGEVSVFYGLSGGAENFISVFEDKDGGVWAYRQNGELLHFRSNSESPEIFLAGLPSNVADITDLKDGTILASNGESGIIRISKKAGEIINTYTRANGLLNDNVYYILEDLEGNVWIAQSGGVSKLRYNFNAFENFTARSKGGERPVLPSGKINTILVSGTAGDSPCRFWVGTEGGATCVNEYSLSRFITQADGLVGDWVNGLAMDDKGRIWIATTQGLSAIVFNKNLIIQEAHDVREIVIFGKEAYLFSIWDSPPFIASENLKLKNESKKGYTESIWFPGLKSLYVFSEGNLYELGPKQGLPPTLYKSVAIDKEGILWVGTRDRGLYRSTHPFNTENLKNISGSENKIFEQVWSLNTGAPTNHIEKLLWHKDRLLVGTQVGLYFMDPESHEILQHFNVSKGLPADNAVSFAVSPVSGNIWVGTNKGLAEIDPEAGSVIKFVNRQTGLIDNEVWLYGSVKVDNKGNVYYGTSNGLSIYHPDKDQPNSVPPKLQLTNVDISYKSDSRNEVNFEYAALSYANVSDVQYKTRLVGYDDTWSPPSGIKRLRYTNLPAYFWPKEYTLEVTAENESGVVAEDPISYKFMVEPVWWLQWYAFLIYFTFLGILGLLIDRLQRARLIKRERDNARLREAELRAETANARSTAAEAQALALQSENEKKALELEKARELEKAYNELKATQKQLIQAEKMASLGRLATGVAHEIKNPLNFINNFAELSVDLVEELEEARKTGNEEEVAFLMHDLKQNTTKIHEHGKRADAIVQSMMQHARGGKPIFELFDVNDLVEKYTDLAYQGKRNQYSGFKATIKKDLDPYIEEINIVGQEVGQVLLNVIGNSLDAVLHKSKTLGDFFEPIVKISTRKAEGFVEITISDNGPGISEEIREKIFEPFFTTKPTGEGTGLGLSLSYNIITHGHHGSLKLVNNDGEGATFIISLPILKEKLKNQVAAG</sequence>
<dbReference type="Pfam" id="PF00512">
    <property type="entry name" value="HisKA"/>
    <property type="match status" value="1"/>
</dbReference>
<gene>
    <name evidence="8" type="ORF">Gilli_2331</name>
</gene>